<reference evidence="3" key="2">
    <citation type="submission" date="2016-06" db="UniProtKB">
        <authorList>
            <consortium name="WormBaseParasite"/>
        </authorList>
    </citation>
    <scope>IDENTIFICATION</scope>
</reference>
<proteinExistence type="predicted"/>
<feature type="region of interest" description="Disordered" evidence="1">
    <location>
        <begin position="315"/>
        <end position="349"/>
    </location>
</feature>
<evidence type="ECO:0000313" key="3">
    <source>
        <dbReference type="WBParaSite" id="GPLIN_001379300"/>
    </source>
</evidence>
<feature type="region of interest" description="Disordered" evidence="1">
    <location>
        <begin position="1"/>
        <end position="99"/>
    </location>
</feature>
<feature type="region of interest" description="Disordered" evidence="1">
    <location>
        <begin position="146"/>
        <end position="207"/>
    </location>
</feature>
<feature type="compositionally biased region" description="Acidic residues" evidence="1">
    <location>
        <begin position="37"/>
        <end position="62"/>
    </location>
</feature>
<dbReference type="WBParaSite" id="GPLIN_001379300">
    <property type="protein sequence ID" value="GPLIN_001379300"/>
    <property type="gene ID" value="GPLIN_001379300"/>
</dbReference>
<accession>A0A183CLN7</accession>
<organism evidence="2 3">
    <name type="scientific">Globodera pallida</name>
    <name type="common">Potato cyst nematode worm</name>
    <name type="synonym">Heterodera pallida</name>
    <dbReference type="NCBI Taxonomy" id="36090"/>
    <lineage>
        <taxon>Eukaryota</taxon>
        <taxon>Metazoa</taxon>
        <taxon>Ecdysozoa</taxon>
        <taxon>Nematoda</taxon>
        <taxon>Chromadorea</taxon>
        <taxon>Rhabditida</taxon>
        <taxon>Tylenchina</taxon>
        <taxon>Tylenchomorpha</taxon>
        <taxon>Tylenchoidea</taxon>
        <taxon>Heteroderidae</taxon>
        <taxon>Heteroderinae</taxon>
        <taxon>Globodera</taxon>
    </lineage>
</organism>
<sequence length="349" mass="38302">MRDAQAAEDAAAAVMMLSDIREESDEGMLEDEKAAGEEAEDEAVQIEEDERMSTGADEEEDEPGNKQADQQMASSCKVDDDQHCQIKSEPGHSSHKEEYLTTEKVIAESAMLNSVDSLEMSKSEQQYKQHSELAEQHMDTSVDSLEFGAKMTAEQQQQQQQQLLVERDSLSSAQSQHELDVYKSEQEMSSPETLLPMTRGNGNGSATDVASVQTVTSQVSGPLHSRTEQEVEGHALSLPAASMAGGGNGNGSPAADEDDGYDECTVYKTTINGSDAQRRIVRTVTTRVRDPVHTRVRFVDTQDEQTVQALLNTAEGSVQSEEREQVDEQGNVSRFRTLVERGETPPTRI</sequence>
<name>A0A183CLN7_GLOPA</name>
<dbReference type="AlphaFoldDB" id="A0A183CLN7"/>
<feature type="compositionally biased region" description="Basic and acidic residues" evidence="1">
    <location>
        <begin position="177"/>
        <end position="186"/>
    </location>
</feature>
<protein>
    <submittedName>
        <fullName evidence="3">Glutaredoxin domain-containing protein</fullName>
    </submittedName>
</protein>
<keyword evidence="2" id="KW-1185">Reference proteome</keyword>
<evidence type="ECO:0000256" key="1">
    <source>
        <dbReference type="SAM" id="MobiDB-lite"/>
    </source>
</evidence>
<reference evidence="2" key="1">
    <citation type="submission" date="2014-05" db="EMBL/GenBank/DDBJ databases">
        <title>The genome and life-stage specific transcriptomes of Globodera pallida elucidate key aspects of plant parasitism by a cyst nematode.</title>
        <authorList>
            <person name="Cotton J.A."/>
            <person name="Lilley C.J."/>
            <person name="Jones L.M."/>
            <person name="Kikuchi T."/>
            <person name="Reid A.J."/>
            <person name="Thorpe P."/>
            <person name="Tsai I.J."/>
            <person name="Beasley H."/>
            <person name="Blok V."/>
            <person name="Cock P.J.A."/>
            <person name="Van den Akker S.E."/>
            <person name="Holroyd N."/>
            <person name="Hunt M."/>
            <person name="Mantelin S."/>
            <person name="Naghra H."/>
            <person name="Pain A."/>
            <person name="Palomares-Rius J.E."/>
            <person name="Zarowiecki M."/>
            <person name="Berriman M."/>
            <person name="Jones J.T."/>
            <person name="Urwin P.E."/>
        </authorList>
    </citation>
    <scope>NUCLEOTIDE SEQUENCE [LARGE SCALE GENOMIC DNA]</scope>
    <source>
        <strain evidence="2">Lindley</strain>
    </source>
</reference>
<evidence type="ECO:0000313" key="2">
    <source>
        <dbReference type="Proteomes" id="UP000050741"/>
    </source>
</evidence>
<dbReference type="Proteomes" id="UP000050741">
    <property type="component" value="Unassembled WGS sequence"/>
</dbReference>
<feature type="compositionally biased region" description="Basic and acidic residues" evidence="1">
    <location>
        <begin position="77"/>
        <end position="99"/>
    </location>
</feature>
<feature type="region of interest" description="Disordered" evidence="1">
    <location>
        <begin position="240"/>
        <end position="260"/>
    </location>
</feature>